<evidence type="ECO:0000256" key="1">
    <source>
        <dbReference type="ARBA" id="ARBA00006594"/>
    </source>
</evidence>
<dbReference type="Gene3D" id="3.90.220.20">
    <property type="entry name" value="DNA methylase specificity domains"/>
    <property type="match status" value="2"/>
</dbReference>
<evidence type="ECO:0000259" key="6">
    <source>
        <dbReference type="Pfam" id="PF01420"/>
    </source>
</evidence>
<evidence type="ECO:0000313" key="8">
    <source>
        <dbReference type="EMBL" id="MDT7833281.1"/>
    </source>
</evidence>
<keyword evidence="5" id="KW-0175">Coiled coil</keyword>
<feature type="coiled-coil region" evidence="5">
    <location>
        <begin position="1250"/>
        <end position="1284"/>
    </location>
</feature>
<feature type="domain" description="Type I restriction modification DNA specificity" evidence="6">
    <location>
        <begin position="1135"/>
        <end position="1265"/>
    </location>
</feature>
<dbReference type="Pfam" id="PF01420">
    <property type="entry name" value="Methylase_S"/>
    <property type="match status" value="2"/>
</dbReference>
<dbReference type="PROSITE" id="PS00092">
    <property type="entry name" value="N6_MTASE"/>
    <property type="match status" value="1"/>
</dbReference>
<gene>
    <name evidence="8" type="ORF">RQM59_12880</name>
</gene>
<dbReference type="InterPro" id="IPR002052">
    <property type="entry name" value="DNA_methylase_N6_adenine_CS"/>
</dbReference>
<comment type="caution">
    <text evidence="8">The sequence shown here is derived from an EMBL/GenBank/DDBJ whole genome shotgun (WGS) entry which is preliminary data.</text>
</comment>
<dbReference type="InterPro" id="IPR029063">
    <property type="entry name" value="SAM-dependent_MTases_sf"/>
</dbReference>
<dbReference type="Gene3D" id="3.40.50.150">
    <property type="entry name" value="Vaccinia Virus protein VP39"/>
    <property type="match status" value="1"/>
</dbReference>
<dbReference type="CDD" id="cd17256">
    <property type="entry name" value="RMtype1_S_EcoJA65PI-TRD1-CR1_like"/>
    <property type="match status" value="1"/>
</dbReference>
<dbReference type="PANTHER" id="PTHR30408">
    <property type="entry name" value="TYPE-1 RESTRICTION ENZYME ECOKI SPECIFICITY PROTEIN"/>
    <property type="match status" value="1"/>
</dbReference>
<dbReference type="PRINTS" id="PR00507">
    <property type="entry name" value="N12N6MTFRASE"/>
</dbReference>
<keyword evidence="9" id="KW-1185">Reference proteome</keyword>
<comment type="similarity">
    <text evidence="1">Belongs to the N(4)/N(6)-methyltransferase family.</text>
</comment>
<dbReference type="GO" id="GO:0004519">
    <property type="term" value="F:endonuclease activity"/>
    <property type="evidence" value="ECO:0007669"/>
    <property type="project" value="UniProtKB-KW"/>
</dbReference>
<dbReference type="Pfam" id="PF02384">
    <property type="entry name" value="N6_Mtase"/>
    <property type="match status" value="1"/>
</dbReference>
<evidence type="ECO:0000256" key="5">
    <source>
        <dbReference type="SAM" id="Coils"/>
    </source>
</evidence>
<dbReference type="CDD" id="cd17262">
    <property type="entry name" value="RMtype1_S_Aco12261I-TRD2-CR2"/>
    <property type="match status" value="1"/>
</dbReference>
<keyword evidence="8" id="KW-0378">Hydrolase</keyword>
<keyword evidence="4" id="KW-0238">DNA-binding</keyword>
<evidence type="ECO:0000256" key="3">
    <source>
        <dbReference type="ARBA" id="ARBA00022747"/>
    </source>
</evidence>
<sequence length="1287" mass="149034">MKIKKTEIKELIQIIGFKPQDGEKDIYYKNYPKHKDYILKIDFENEKIEYGSKIKLGDLTTSNFEHSENFVVLECVDRVLEKGYAPNKLSLEHKWPMGRKEKGKLDILVFDKDDKAYLMIECKTWGDEYEKEKKKMQRDGGQLFSYFQQDTAAQYLCLYASRVSDGKIDYSNEIVKVDEQWNELNNQKEVFDHWNKNFKDNGIFEDWANAYDVEIKAITRNRLKELTEEDSGRIFNQFAEILRHNVVSDKPNAFNKIFNLFLCKIVDEDRKDTEELDFQWKDDDTDESLQNRLNDLYKKGMKDYLTKEVTDYNQSQVSDKLIRLDQADREQILKMFSDLRLRKNPEFAFKEVFDEKSFRENAVVVREVVELLQPYQIRYGHKQQFLGDFFELLLSTGIKQEAGQFFTPVPIAKFIISSLPIRELINKNIDNDKTQILPYIIDYAAGSGHFLTEAMDEVQNIIQEIDETKQRPSVKRNLSSWKINPFDWAYDYVYGIEADYRLVKTAKVSCFLNGDGLANVIHADGLDHFKNSTDYKGKLKEVSKDDPKDNGVFDILVANPPYSVSSFKNTLKNGEESFNLFNRLTDDSSEIESLFIERTKQLLKPGGWAGIILPSSILSNSGIYTDAREVILKYFSIKAIAEFGSNTFMATGTNTVTLFLERRANNDWKKIETAIKKFFEKPKEATINGIEKAFGKYIEEVFEDVSLQDYFSLINKKPNETISKQEFFIDYKAWFNGLTEIKNLKKKHKSVLDKLRVKLKKEKDEEKKAKTQKEIEKLEIEQPKEITRLFYKKVFSKEQDKMLYFFLAQPQQTVLIKVGEKQAEKDFIGYEFSSRRGHEGIKMYRDNGKPSTKLYDEDNHLNEEKANSYIYHAFLGEQKDIIESLQNNLSTFDLTELIDFKKLSFEKAISINAKKKVKVASKWPVRKLGDNLITLLDERRKPVTKRDRKKGPYPYYGATGIIDYVADYIFDERLILLGEDGAKWGAKENSSFIVSGKYWVNNHAHILKVNDELIKDKYLVEILNQFDLSGYITGLNVPKLNQHNLLQIRVPLPPKSTQDKIIIEIDAVEQKEKAGIEKIERLREDISSVINRASGIATKLKVITSKIGSGATPKGGNSSYQSSGISLIRSQNIYDYGFVEKGLVFINDEQAKKLDNVNVEKNDVLFNITGASITRCCIVPEGYLPARVNQHVSIIRTNDKALPKYVQMVLVSTEYKNQLLQIGEGATSRQAITKQQLEEFKIPVPSISEQQKIVNKINKLETEIDRIESELATMDEQKEKVLKKYLE</sequence>
<accession>A0ABU3LJ02</accession>
<dbReference type="SUPFAM" id="SSF116734">
    <property type="entry name" value="DNA methylase specificity domain"/>
    <property type="match status" value="2"/>
</dbReference>
<dbReference type="EMBL" id="JAVTTO010000005">
    <property type="protein sequence ID" value="MDT7833281.1"/>
    <property type="molecule type" value="Genomic_DNA"/>
</dbReference>
<name>A0ABU3LJ02_9FLAO</name>
<dbReference type="InterPro" id="IPR003356">
    <property type="entry name" value="DNA_methylase_A-5"/>
</dbReference>
<proteinExistence type="inferred from homology"/>
<dbReference type="EC" id="3.1.21.-" evidence="8"/>
<dbReference type="PANTHER" id="PTHR30408:SF12">
    <property type="entry name" value="TYPE I RESTRICTION ENZYME MJAVIII SPECIFICITY SUBUNIT"/>
    <property type="match status" value="1"/>
</dbReference>
<evidence type="ECO:0000256" key="4">
    <source>
        <dbReference type="ARBA" id="ARBA00023125"/>
    </source>
</evidence>
<dbReference type="SUPFAM" id="SSF53335">
    <property type="entry name" value="S-adenosyl-L-methionine-dependent methyltransferases"/>
    <property type="match status" value="1"/>
</dbReference>
<comment type="similarity">
    <text evidence="2">Belongs to the type-I restriction system S methylase family.</text>
</comment>
<dbReference type="GO" id="GO:0016787">
    <property type="term" value="F:hydrolase activity"/>
    <property type="evidence" value="ECO:0007669"/>
    <property type="project" value="UniProtKB-KW"/>
</dbReference>
<evidence type="ECO:0000313" key="9">
    <source>
        <dbReference type="Proteomes" id="UP001257277"/>
    </source>
</evidence>
<feature type="coiled-coil region" evidence="5">
    <location>
        <begin position="745"/>
        <end position="781"/>
    </location>
</feature>
<protein>
    <submittedName>
        <fullName evidence="8">Restriction endonuclease subunit S</fullName>
        <ecNumber evidence="8">3.1.21.-</ecNumber>
    </submittedName>
</protein>
<dbReference type="InterPro" id="IPR052021">
    <property type="entry name" value="Type-I_RS_S_subunit"/>
</dbReference>
<organism evidence="8 9">
    <name type="scientific">Asprobacillus argus</name>
    <dbReference type="NCBI Taxonomy" id="3076534"/>
    <lineage>
        <taxon>Bacteria</taxon>
        <taxon>Pseudomonadati</taxon>
        <taxon>Bacteroidota</taxon>
        <taxon>Flavobacteriia</taxon>
        <taxon>Flavobacteriales</taxon>
        <taxon>Flavobacteriaceae</taxon>
        <taxon>Asprobacillus</taxon>
    </lineage>
</organism>
<dbReference type="Proteomes" id="UP001257277">
    <property type="component" value="Unassembled WGS sequence"/>
</dbReference>
<feature type="domain" description="DNA methylase adenine-specific" evidence="7">
    <location>
        <begin position="383"/>
        <end position="672"/>
    </location>
</feature>
<evidence type="ECO:0000259" key="7">
    <source>
        <dbReference type="Pfam" id="PF02384"/>
    </source>
</evidence>
<keyword evidence="8" id="KW-0540">Nuclease</keyword>
<keyword evidence="3" id="KW-0680">Restriction system</keyword>
<keyword evidence="8" id="KW-0255">Endonuclease</keyword>
<dbReference type="InterPro" id="IPR044946">
    <property type="entry name" value="Restrct_endonuc_typeI_TRD_sf"/>
</dbReference>
<evidence type="ECO:0000256" key="2">
    <source>
        <dbReference type="ARBA" id="ARBA00010923"/>
    </source>
</evidence>
<dbReference type="RefSeq" id="WP_349242535.1">
    <property type="nucleotide sequence ID" value="NZ_JAVTTO010000005.1"/>
</dbReference>
<dbReference type="InterPro" id="IPR000055">
    <property type="entry name" value="Restrct_endonuc_typeI_TRD"/>
</dbReference>
<reference evidence="8 9" key="1">
    <citation type="submission" date="2023-09" db="EMBL/GenBank/DDBJ databases">
        <title>Novel taxa isolated from Blanes Bay.</title>
        <authorList>
            <person name="Rey-Velasco X."/>
            <person name="Lucena T."/>
        </authorList>
    </citation>
    <scope>NUCLEOTIDE SEQUENCE [LARGE SCALE GENOMIC DNA]</scope>
    <source>
        <strain evidence="8 9">S356</strain>
    </source>
</reference>
<feature type="domain" description="Type I restriction modification DNA specificity" evidence="6">
    <location>
        <begin position="921"/>
        <end position="1079"/>
    </location>
</feature>